<keyword evidence="1" id="KW-0812">Transmembrane</keyword>
<dbReference type="Pfam" id="PF05953">
    <property type="entry name" value="Allatostatin"/>
    <property type="match status" value="9"/>
</dbReference>
<sequence length="250" mass="28710">MSVVSLPYNTLLQGVDDADPSCFRMLYTTLVIILVIGAAVGVPEATRNDQVTHDRPDQLEAIQDPAPDDVVQMEKRSPHYDFGLGKRAYSYVSEYKRLPVYNFGLGKRSRPYSFGLGKRSIDVDQTEEFPNEMDQGSYDVFDQYDDTPAYEVKRARPYSFGLGKRLSQDEDPEEKRARTYDFGLGKRPHMYNFGLGKRARNYNFGLGKRLVSKFNFGLGKRQRDLHRFSFGLGKRSVDMTYDENDNYLDV</sequence>
<feature type="transmembrane region" description="Helical" evidence="1">
    <location>
        <begin position="25"/>
        <end position="42"/>
    </location>
</feature>
<gene>
    <name evidence="2" type="primary">jg6248</name>
    <name evidence="2" type="ORF">PAEG_LOCUS24654</name>
</gene>
<protein>
    <submittedName>
        <fullName evidence="2">Jg6248 protein</fullName>
    </submittedName>
</protein>
<name>A0A8S4SFB0_9NEOP</name>
<dbReference type="Proteomes" id="UP000838756">
    <property type="component" value="Unassembled WGS sequence"/>
</dbReference>
<dbReference type="EMBL" id="CAKXAJ010026258">
    <property type="protein sequence ID" value="CAH2264637.1"/>
    <property type="molecule type" value="Genomic_DNA"/>
</dbReference>
<evidence type="ECO:0000313" key="3">
    <source>
        <dbReference type="Proteomes" id="UP000838756"/>
    </source>
</evidence>
<accession>A0A8S4SFB0</accession>
<keyword evidence="1" id="KW-1133">Transmembrane helix</keyword>
<dbReference type="OrthoDB" id="10067964at2759"/>
<keyword evidence="1" id="KW-0472">Membrane</keyword>
<keyword evidence="3" id="KW-1185">Reference proteome</keyword>
<proteinExistence type="predicted"/>
<reference evidence="2" key="1">
    <citation type="submission" date="2022-03" db="EMBL/GenBank/DDBJ databases">
        <authorList>
            <person name="Lindestad O."/>
        </authorList>
    </citation>
    <scope>NUCLEOTIDE SEQUENCE</scope>
</reference>
<organism evidence="2 3">
    <name type="scientific">Pararge aegeria aegeria</name>
    <dbReference type="NCBI Taxonomy" id="348720"/>
    <lineage>
        <taxon>Eukaryota</taxon>
        <taxon>Metazoa</taxon>
        <taxon>Ecdysozoa</taxon>
        <taxon>Arthropoda</taxon>
        <taxon>Hexapoda</taxon>
        <taxon>Insecta</taxon>
        <taxon>Pterygota</taxon>
        <taxon>Neoptera</taxon>
        <taxon>Endopterygota</taxon>
        <taxon>Lepidoptera</taxon>
        <taxon>Glossata</taxon>
        <taxon>Ditrysia</taxon>
        <taxon>Papilionoidea</taxon>
        <taxon>Nymphalidae</taxon>
        <taxon>Satyrinae</taxon>
        <taxon>Satyrini</taxon>
        <taxon>Parargina</taxon>
        <taxon>Pararge</taxon>
    </lineage>
</organism>
<dbReference type="InterPro" id="IPR010276">
    <property type="entry name" value="Allatostatin"/>
</dbReference>
<dbReference type="GO" id="GO:0005184">
    <property type="term" value="F:neuropeptide hormone activity"/>
    <property type="evidence" value="ECO:0007669"/>
    <property type="project" value="InterPro"/>
</dbReference>
<dbReference type="AlphaFoldDB" id="A0A8S4SFB0"/>
<comment type="caution">
    <text evidence="2">The sequence shown here is derived from an EMBL/GenBank/DDBJ whole genome shotgun (WGS) entry which is preliminary data.</text>
</comment>
<evidence type="ECO:0000313" key="2">
    <source>
        <dbReference type="EMBL" id="CAH2264637.1"/>
    </source>
</evidence>
<evidence type="ECO:0000256" key="1">
    <source>
        <dbReference type="SAM" id="Phobius"/>
    </source>
</evidence>